<dbReference type="KEGG" id="csty:KN1_13520"/>
<sequence length="589" mass="67460">MQAVREPDISQLLREYTEDLPKKINSPDEEKYLLLVKPLNFESTILFSPGVSIFKAIYGRGKTYGIGYYTVHYCERTKECSAIYINVRRMHNIVSREVNSGSKIHEDILSLIKRSSTIRLDLELLYTILLAIDSRYKDIFEVGDVLLTTDISHLDPQIISEIKSEIMQIEDSEKLSRLFEVLVEKLILKSHISPKLILILDEFEQLVPTQLNQLQIVNNLLISLLTSLRSSKGGVLERYPNTFTLVLTIQELAYPSEAMREFRRSAAPIIGKIISSADDLSIPIKFSPYTSDSIKEYYEKALELLAYKGFITDDEKLKLENISKCLSYYLSNLLKMPARLFFERLRAVITDIVTTQKDQILKTMGETTDGKICDRLENFFEDIRSKIAESGIYGLYISKEISGINKDKIFSMLRKLAEELDKNTSEEKFISEVKANGYEGIVVLYPGTDKGATIILYKGRSVKLGETKYRQGFIKHYGDILANNCGFAKGKKDNDCKILIVHPEEANIIGMFKIIYELQQISNIRISKKVIDVPLDRDEFASLYIKSASSDSTDQFSLISGDINYYEQRFKEVIERIKRQIEKEVVAQK</sequence>
<dbReference type="Proteomes" id="UP000825123">
    <property type="component" value="Chromosome"/>
</dbReference>
<evidence type="ECO:0000313" key="1">
    <source>
        <dbReference type="EMBL" id="BCU70055.1"/>
    </source>
</evidence>
<protein>
    <submittedName>
        <fullName evidence="1">Uncharacterized protein</fullName>
    </submittedName>
</protein>
<name>A0A8D5U6N8_9CREN</name>
<evidence type="ECO:0000313" key="2">
    <source>
        <dbReference type="Proteomes" id="UP000825123"/>
    </source>
</evidence>
<dbReference type="RefSeq" id="WP_221290284.1">
    <property type="nucleotide sequence ID" value="NZ_AP024597.1"/>
</dbReference>
<dbReference type="AlphaFoldDB" id="A0A8D5U6N8"/>
<reference evidence="1 2" key="1">
    <citation type="submission" date="2021-04" db="EMBL/GenBank/DDBJ databases">
        <title>Complete genome sequence of Stygiolobus sp. KN-1.</title>
        <authorList>
            <person name="Nakamura K."/>
            <person name="Sakai H."/>
            <person name="Kurosawa N."/>
        </authorList>
    </citation>
    <scope>NUCLEOTIDE SEQUENCE [LARGE SCALE GENOMIC DNA]</scope>
    <source>
        <strain evidence="1 2">KN-1</strain>
    </source>
</reference>
<proteinExistence type="predicted"/>
<keyword evidence="2" id="KW-1185">Reference proteome</keyword>
<organism evidence="1 2">
    <name type="scientific">Stygiolobus caldivivus</name>
    <dbReference type="NCBI Taxonomy" id="2824673"/>
    <lineage>
        <taxon>Archaea</taxon>
        <taxon>Thermoproteota</taxon>
        <taxon>Thermoprotei</taxon>
        <taxon>Sulfolobales</taxon>
        <taxon>Sulfolobaceae</taxon>
        <taxon>Stygiolobus</taxon>
    </lineage>
</organism>
<dbReference type="EMBL" id="AP024597">
    <property type="protein sequence ID" value="BCU70055.1"/>
    <property type="molecule type" value="Genomic_DNA"/>
</dbReference>
<accession>A0A8D5U6N8</accession>
<gene>
    <name evidence="1" type="ORF">KN1_13520</name>
</gene>
<dbReference type="GeneID" id="66163079"/>